<dbReference type="RefSeq" id="WP_133156949.1">
    <property type="nucleotide sequence ID" value="NZ_CP037867.1"/>
</dbReference>
<dbReference type="InterPro" id="IPR011008">
    <property type="entry name" value="Dimeric_a/b-barrel"/>
</dbReference>
<dbReference type="GO" id="GO:0020037">
    <property type="term" value="F:heme binding"/>
    <property type="evidence" value="ECO:0007669"/>
    <property type="project" value="InterPro"/>
</dbReference>
<evidence type="ECO:0000256" key="3">
    <source>
        <dbReference type="ARBA" id="ARBA00022559"/>
    </source>
</evidence>
<keyword evidence="3" id="KW-0575">Peroxidase</keyword>
<comment type="similarity">
    <text evidence="2">Belongs to the cytochrome P450 family.</text>
</comment>
<dbReference type="Gene3D" id="1.10.630.10">
    <property type="entry name" value="Cytochrome P450"/>
    <property type="match status" value="1"/>
</dbReference>
<dbReference type="KEGG" id="hpse:HPF_14080"/>
<dbReference type="SUPFAM" id="SSF54909">
    <property type="entry name" value="Dimeric alpha+beta barrel"/>
    <property type="match status" value="1"/>
</dbReference>
<dbReference type="GO" id="GO:0005506">
    <property type="term" value="F:iron ion binding"/>
    <property type="evidence" value="ECO:0007669"/>
    <property type="project" value="InterPro"/>
</dbReference>
<keyword evidence="5 7" id="KW-0560">Oxidoreductase</keyword>
<dbReference type="InterPro" id="IPR002397">
    <property type="entry name" value="Cyt_P450_B"/>
</dbReference>
<dbReference type="PANTHER" id="PTHR46696:SF1">
    <property type="entry name" value="CYTOCHROME P450 YJIB-RELATED"/>
    <property type="match status" value="1"/>
</dbReference>
<evidence type="ECO:0000256" key="6">
    <source>
        <dbReference type="ARBA" id="ARBA00023004"/>
    </source>
</evidence>
<keyword evidence="6" id="KW-0408">Iron</keyword>
<evidence type="ECO:0000256" key="2">
    <source>
        <dbReference type="ARBA" id="ARBA00010617"/>
    </source>
</evidence>
<dbReference type="GO" id="GO:0016705">
    <property type="term" value="F:oxidoreductase activity, acting on paired donors, with incorporation or reduction of molecular oxygen"/>
    <property type="evidence" value="ECO:0007669"/>
    <property type="project" value="InterPro"/>
</dbReference>
<dbReference type="AlphaFoldDB" id="A0A4P6X203"/>
<evidence type="ECO:0000256" key="4">
    <source>
        <dbReference type="ARBA" id="ARBA00022723"/>
    </source>
</evidence>
<dbReference type="PROSITE" id="PS51404">
    <property type="entry name" value="DYP_PEROXIDASE"/>
    <property type="match status" value="1"/>
</dbReference>
<sequence>MAGLPDWAVEILKHHPQKVSHGLNLVLKLKHPELMPLVLWDIVVARPLIQRALDGLSFIHFARFVPSWDGKALMVITEFDGPLEPYVMDFAIAIGDVFDRLLSYTEGAPPLPVREHPDEFWTFVQEWNRVPFFPWDGERPDPKDPNSPFFPSEFDYPLYSAYPKLSAIDIAGPHEKRLPPALDNPAADVDARDVQGNILRPYAAATARYLFLRVTDAARARLWLAQQAAPAAADRTDAWPPVTDASPWPRGADERVKKPAQMLNVAFTFAGMQALLPKRLEDLRLFPQAFRQGALERAKANGDISASKPDHWLIGKPGQVLHVVLTLHTFASESIGDADWQLFTAAFDALKANAVAHGFAVEATHEAQAFLGQDRQPTGEIYFGYHDGIAQPRIAGQCPAHGGLKSDFQPAASPGEFLLSEAYSDIFRGPSLGNLPPELARNGTYAALRLLEQDVEGFDGMLASESASAGVPAAELQARLMGRWANGDPLTLSQTPPPLGTTSSRNDFDYAPSWEQPDLEQDHAGHLCPVGAHIRRTNPRSARVAGQRHSRRLIRRGMPTQWEESGTTRRGLLGLFICGSLERQFEFIQREWIQGDLAASGIAGMQDPIAGLRDKPTDFHFFAGGQEGQARLVKVPPLVTTRGSLYLFIPGMGTLRHLEQVNDGKWRPPAHTSIATSAPASSVQVDLQTVSLAADALEKQRAAAVQIAKDVTENQFGVTQVQANSPTQVPGSVPLKVKGRAPVAALSSLATLEEMARRPIETLRQTGPILSVTVEASFSGDAPLVDLPDAIRKMLAELVLEGVRSEWFKRLIEAFAPPPPDNPASGQPALGLPITELDPADAKFIIDPFGYWKQLRDAGMPVVWSKAHRAYWVLDYNLGQLVLSEPIDFVQQPSGAKLRGIITLDPPRHTAVRKAVEEALMVAAAKNRVDGLVDDAVRAALESIGNLQQFDAVPLFTNAVPAQVYWNVFGLPEENRIECAALARTVMLHFGQPEHRGVGDQLVSADASVRLVTRLALLLAEALLAGLLEYLTGRNRFKGTLIGELADRVELPYMPSVKRVIGFEEALLTLLQLVLAGFMSMQFLMGTALRNLLSPDPRANRGGEQPWAALGALLKGKPPDFPAALALALEEARRFDPPVTIVQRFVGPNGAKLHGVQVAKDSPVFVVVGSANRDAAVAFDEPDQFHWDRPAGAGHLSLGHGIHLCVGQTLQQLIVPSALTALLKAMPSLQLVDSAATPAWLDNVYFRALQSLPVHRC</sequence>
<proteinExistence type="inferred from homology"/>
<protein>
    <submittedName>
        <fullName evidence="7">Cytochrome P450 107B1</fullName>
        <ecNumber evidence="7">1.14.-.-</ecNumber>
    </submittedName>
</protein>
<evidence type="ECO:0000256" key="1">
    <source>
        <dbReference type="ARBA" id="ARBA00001970"/>
    </source>
</evidence>
<keyword evidence="8" id="KW-1185">Reference proteome</keyword>
<dbReference type="Proteomes" id="UP000293912">
    <property type="component" value="Chromosome"/>
</dbReference>
<dbReference type="GO" id="GO:0004601">
    <property type="term" value="F:peroxidase activity"/>
    <property type="evidence" value="ECO:0007669"/>
    <property type="project" value="UniProtKB-KW"/>
</dbReference>
<dbReference type="PANTHER" id="PTHR46696">
    <property type="entry name" value="P450, PUTATIVE (EUROFUNG)-RELATED"/>
    <property type="match status" value="1"/>
</dbReference>
<dbReference type="InterPro" id="IPR036396">
    <property type="entry name" value="Cyt_P450_sf"/>
</dbReference>
<dbReference type="SUPFAM" id="SSF48264">
    <property type="entry name" value="Cytochrome P450"/>
    <property type="match status" value="1"/>
</dbReference>
<dbReference type="InterPro" id="IPR006314">
    <property type="entry name" value="Dyp_peroxidase"/>
</dbReference>
<dbReference type="EC" id="1.14.-.-" evidence="7"/>
<accession>A0A4P6X203</accession>
<comment type="cofactor">
    <cofactor evidence="1">
        <name>heme b</name>
        <dbReference type="ChEBI" id="CHEBI:60344"/>
    </cofactor>
</comment>
<dbReference type="GO" id="GO:0004497">
    <property type="term" value="F:monooxygenase activity"/>
    <property type="evidence" value="ECO:0007669"/>
    <property type="project" value="InterPro"/>
</dbReference>
<dbReference type="EMBL" id="CP037867">
    <property type="protein sequence ID" value="QBM28825.1"/>
    <property type="molecule type" value="Genomic_DNA"/>
</dbReference>
<gene>
    <name evidence="7" type="ORF">HPF_14080</name>
</gene>
<evidence type="ECO:0000313" key="7">
    <source>
        <dbReference type="EMBL" id="QBM28825.1"/>
    </source>
</evidence>
<evidence type="ECO:0000256" key="5">
    <source>
        <dbReference type="ARBA" id="ARBA00023002"/>
    </source>
</evidence>
<keyword evidence="4" id="KW-0479">Metal-binding</keyword>
<dbReference type="PRINTS" id="PR00359">
    <property type="entry name" value="BP450"/>
</dbReference>
<organism evidence="7 8">
    <name type="scientific">Hydrogenophaga pseudoflava</name>
    <name type="common">Pseudomonas carboxydoflava</name>
    <dbReference type="NCBI Taxonomy" id="47421"/>
    <lineage>
        <taxon>Bacteria</taxon>
        <taxon>Pseudomonadati</taxon>
        <taxon>Pseudomonadota</taxon>
        <taxon>Betaproteobacteria</taxon>
        <taxon>Burkholderiales</taxon>
        <taxon>Comamonadaceae</taxon>
        <taxon>Hydrogenophaga</taxon>
    </lineage>
</organism>
<reference evidence="7 8" key="1">
    <citation type="submission" date="2019-03" db="EMBL/GenBank/DDBJ databases">
        <authorList>
            <person name="Sebastian G."/>
            <person name="Baumann P."/>
            <person name="Ruckert C."/>
            <person name="Kalinowski J."/>
            <person name="Nebel B."/>
            <person name="Takors R."/>
            <person name="Blombach B."/>
        </authorList>
    </citation>
    <scope>NUCLEOTIDE SEQUENCE [LARGE SCALE GENOMIC DNA]</scope>
    <source>
        <strain evidence="7 8">DSM 1084</strain>
    </source>
</reference>
<evidence type="ECO:0000313" key="8">
    <source>
        <dbReference type="Proteomes" id="UP000293912"/>
    </source>
</evidence>
<name>A0A4P6X203_HYDPS</name>